<proteinExistence type="predicted"/>
<organism evidence="1 2">
    <name type="scientific">Paramuricea clavata</name>
    <name type="common">Red gorgonian</name>
    <name type="synonym">Violescent sea-whip</name>
    <dbReference type="NCBI Taxonomy" id="317549"/>
    <lineage>
        <taxon>Eukaryota</taxon>
        <taxon>Metazoa</taxon>
        <taxon>Cnidaria</taxon>
        <taxon>Anthozoa</taxon>
        <taxon>Octocorallia</taxon>
        <taxon>Malacalcyonacea</taxon>
        <taxon>Plexauridae</taxon>
        <taxon>Paramuricea</taxon>
    </lineage>
</organism>
<dbReference type="EMBL" id="CACRXK020019019">
    <property type="protein sequence ID" value="CAB4033180.1"/>
    <property type="molecule type" value="Genomic_DNA"/>
</dbReference>
<sequence length="161" mass="18829">MPIEFNSAAERDLCVVEENDERDEGCKKKENISLFFETTAGMLALICPCGIVNQRRNDSAGAKILLENVKFLVDIFHVSKHTEEVCMPPNNPKCKYHPFLPGFDAIRGTNTESCEQGFRRLNEYFKLTRKMLQFKRNVLFWFVNERFNNDLECELRRKDLI</sequence>
<evidence type="ECO:0000313" key="1">
    <source>
        <dbReference type="EMBL" id="CAB4033180.1"/>
    </source>
</evidence>
<comment type="caution">
    <text evidence="1">The sequence shown here is derived from an EMBL/GenBank/DDBJ whole genome shotgun (WGS) entry which is preliminary data.</text>
</comment>
<gene>
    <name evidence="1" type="ORF">PACLA_8A001292</name>
</gene>
<reference evidence="1" key="1">
    <citation type="submission" date="2020-04" db="EMBL/GenBank/DDBJ databases">
        <authorList>
            <person name="Alioto T."/>
            <person name="Alioto T."/>
            <person name="Gomez Garrido J."/>
        </authorList>
    </citation>
    <scope>NUCLEOTIDE SEQUENCE</scope>
    <source>
        <strain evidence="1">A484AB</strain>
    </source>
</reference>
<keyword evidence="2" id="KW-1185">Reference proteome</keyword>
<evidence type="ECO:0000313" key="2">
    <source>
        <dbReference type="Proteomes" id="UP001152795"/>
    </source>
</evidence>
<dbReference type="AlphaFoldDB" id="A0A6S7JVB7"/>
<accession>A0A6S7JVB7</accession>
<name>A0A6S7JVB7_PARCT</name>
<protein>
    <submittedName>
        <fullName evidence="1">Uncharacterized protein</fullName>
    </submittedName>
</protein>
<dbReference type="OrthoDB" id="10044711at2759"/>
<dbReference type="Proteomes" id="UP001152795">
    <property type="component" value="Unassembled WGS sequence"/>
</dbReference>